<dbReference type="Proteomes" id="UP001161409">
    <property type="component" value="Unassembled WGS sequence"/>
</dbReference>
<reference evidence="1" key="1">
    <citation type="journal article" date="2014" name="Int. J. Syst. Evol. Microbiol.">
        <title>Complete genome of a new Firmicutes species belonging to the dominant human colonic microbiota ('Ruminococcus bicirculans') reveals two chromosomes and a selective capacity to utilize plant glucans.</title>
        <authorList>
            <consortium name="NISC Comparative Sequencing Program"/>
            <person name="Wegmann U."/>
            <person name="Louis P."/>
            <person name="Goesmann A."/>
            <person name="Henrissat B."/>
            <person name="Duncan S.H."/>
            <person name="Flint H.J."/>
        </authorList>
    </citation>
    <scope>NUCLEOTIDE SEQUENCE</scope>
    <source>
        <strain evidence="1">NBRC 103408</strain>
    </source>
</reference>
<sequence length="246" mass="26998">MVAPGFGVTSGARGADSMGIAARQPGLLSPAPVGGEPIFVADTGPGSGISVNPDQEQSQSGGLSLYALDECRGSCAFSLYVGVGVEDHMEDIFINSPSFPTSWDYRDSGLIAATFSKKLVNFYDWAVLEPEVGIAKRFGKEDEYEFWAALYLRWMKFPWNDYVKTTLGLPIGMNYATGIAEIEKDRADGGDTSRWLHFFSPELTFALPEYENEEVFVRFHHRSGGYGLITDGGGANYLSLGYRHRF</sequence>
<protein>
    <recommendedName>
        <fullName evidence="3">Acyloxyacyl hydrolase</fullName>
    </recommendedName>
</protein>
<accession>A0ABQ5U5V0</accession>
<name>A0ABQ5U5V0_9PROT</name>
<evidence type="ECO:0000313" key="1">
    <source>
        <dbReference type="EMBL" id="GLQ07530.1"/>
    </source>
</evidence>
<evidence type="ECO:0000313" key="2">
    <source>
        <dbReference type="Proteomes" id="UP001161409"/>
    </source>
</evidence>
<reference evidence="1" key="2">
    <citation type="submission" date="2023-01" db="EMBL/GenBank/DDBJ databases">
        <title>Draft genome sequence of Sneathiella chinensis strain NBRC 103408.</title>
        <authorList>
            <person name="Sun Q."/>
            <person name="Mori K."/>
        </authorList>
    </citation>
    <scope>NUCLEOTIDE SEQUENCE</scope>
    <source>
        <strain evidence="1">NBRC 103408</strain>
    </source>
</reference>
<organism evidence="1 2">
    <name type="scientific">Sneathiella chinensis</name>
    <dbReference type="NCBI Taxonomy" id="349750"/>
    <lineage>
        <taxon>Bacteria</taxon>
        <taxon>Pseudomonadati</taxon>
        <taxon>Pseudomonadota</taxon>
        <taxon>Alphaproteobacteria</taxon>
        <taxon>Sneathiellales</taxon>
        <taxon>Sneathiellaceae</taxon>
        <taxon>Sneathiella</taxon>
    </lineage>
</organism>
<gene>
    <name evidence="1" type="ORF">GCM10007924_27510</name>
</gene>
<comment type="caution">
    <text evidence="1">The sequence shown here is derived from an EMBL/GenBank/DDBJ whole genome shotgun (WGS) entry which is preliminary data.</text>
</comment>
<proteinExistence type="predicted"/>
<keyword evidence="2" id="KW-1185">Reference proteome</keyword>
<evidence type="ECO:0008006" key="3">
    <source>
        <dbReference type="Google" id="ProtNLM"/>
    </source>
</evidence>
<dbReference type="EMBL" id="BSNF01000008">
    <property type="protein sequence ID" value="GLQ07530.1"/>
    <property type="molecule type" value="Genomic_DNA"/>
</dbReference>